<sequence>MCEDYGTIHDDCPCLAHDHQLHDPSPPLAATINTSPRPHRAATNLTKHNAVSKNTMIRARIFLVSKSHRLQREVQRASHSSTARFAATSTVLSSDAEWTSSRSMAGAAVTAAAAGVILSASSMDGAEKKRGTQQAVPWRHPSSVAQCEAAPYQDDSEKSSVVRTISLDEITQQHQKEQELDNKSMRAYSNAVEHDLFQEELVSSGMVVTNSNNNNAITERFVSFSPVSEPVSAVPKISVRHTHRHSSEDEADEDEDEATDNEEQLLATSTDVETPPVVATTAKTYNTTLGSIAKDATPATPVGDPNSVILRKLKTVRRTLGEDQVYTKRMYFYKHDGVKDSVRAKFRLFALPSSESLGKEMAYLLDTELNCIDVGSYSDGETSVQIGEAVRGKNVFVVCTTSTATSIAELLLTLSALRRGSAKRICAVIPYYGYSRQDRRTGMKREPIAAADMAKLLEEMGVDSVICVDLHNALVKGFFSPGVPVDHLSPGPVAAAYFYEELFGGGEAEEEEEEEKKEQEPKEKKKVESPKITVVAAHENQVNRANVFRNALMKLSGSDDIRVALISNSRALKEYTMSDNATIVGDVAGRQCIIVDDIITTGGTMIKAINALNNAGASEVYAWATHGVMHMPENDVHQKLDQIDGLKYLLISNSVAAKKEKEGSSKIRKLSIAPLLSEAVARALHNESIRTILDMKLGETDK</sequence>
<protein>
    <recommendedName>
        <fullName evidence="3">ribose-phosphate diphosphokinase</fullName>
        <ecNumber evidence="3">2.7.6.1</ecNumber>
    </recommendedName>
</protein>
<evidence type="ECO:0000256" key="2">
    <source>
        <dbReference type="ARBA" id="ARBA00006478"/>
    </source>
</evidence>
<evidence type="ECO:0000256" key="1">
    <source>
        <dbReference type="ARBA" id="ARBA00004996"/>
    </source>
</evidence>
<feature type="compositionally biased region" description="Basic and acidic residues" evidence="12">
    <location>
        <begin position="516"/>
        <end position="529"/>
    </location>
</feature>
<dbReference type="FunFam" id="3.40.50.2020:FF:000007">
    <property type="entry name" value="Ribose-phosphate pyrophosphokinase"/>
    <property type="match status" value="1"/>
</dbReference>
<dbReference type="GO" id="GO:0005524">
    <property type="term" value="F:ATP binding"/>
    <property type="evidence" value="ECO:0007669"/>
    <property type="project" value="UniProtKB-KW"/>
</dbReference>
<keyword evidence="5" id="KW-0479">Metal-binding</keyword>
<dbReference type="PANTHER" id="PTHR10210">
    <property type="entry name" value="RIBOSE-PHOSPHATE DIPHOSPHOKINASE FAMILY MEMBER"/>
    <property type="match status" value="1"/>
</dbReference>
<evidence type="ECO:0000256" key="12">
    <source>
        <dbReference type="SAM" id="MobiDB-lite"/>
    </source>
</evidence>
<dbReference type="EC" id="2.7.6.1" evidence="3"/>
<feature type="compositionally biased region" description="Acidic residues" evidence="12">
    <location>
        <begin position="249"/>
        <end position="263"/>
    </location>
</feature>
<proteinExistence type="inferred from homology"/>
<evidence type="ECO:0000313" key="14">
    <source>
        <dbReference type="EMBL" id="KAL3801207.1"/>
    </source>
</evidence>
<dbReference type="InterPro" id="IPR000836">
    <property type="entry name" value="PRTase_dom"/>
</dbReference>
<comment type="pathway">
    <text evidence="1">Metabolic intermediate biosynthesis; 5-phospho-alpha-D-ribose 1-diphosphate biosynthesis; 5-phospho-alpha-D-ribose 1-diphosphate from D-ribose 5-phosphate (route I): step 1/1.</text>
</comment>
<keyword evidence="10" id="KW-0460">Magnesium</keyword>
<evidence type="ECO:0000313" key="15">
    <source>
        <dbReference type="Proteomes" id="UP001516023"/>
    </source>
</evidence>
<name>A0ABD3QL85_9STRA</name>
<comment type="caution">
    <text evidence="14">The sequence shown here is derived from an EMBL/GenBank/DDBJ whole genome shotgun (WGS) entry which is preliminary data.</text>
</comment>
<evidence type="ECO:0000259" key="13">
    <source>
        <dbReference type="Pfam" id="PF13793"/>
    </source>
</evidence>
<dbReference type="Pfam" id="PF14572">
    <property type="entry name" value="Pribosyl_synth"/>
    <property type="match status" value="1"/>
</dbReference>
<evidence type="ECO:0000256" key="6">
    <source>
        <dbReference type="ARBA" id="ARBA00022727"/>
    </source>
</evidence>
<evidence type="ECO:0000256" key="4">
    <source>
        <dbReference type="ARBA" id="ARBA00022679"/>
    </source>
</evidence>
<dbReference type="EMBL" id="JABMIG020000028">
    <property type="protein sequence ID" value="KAL3801207.1"/>
    <property type="molecule type" value="Genomic_DNA"/>
</dbReference>
<dbReference type="CDD" id="cd06223">
    <property type="entry name" value="PRTases_typeI"/>
    <property type="match status" value="1"/>
</dbReference>
<dbReference type="Gene3D" id="3.40.50.2020">
    <property type="match status" value="2"/>
</dbReference>
<dbReference type="InterPro" id="IPR029057">
    <property type="entry name" value="PRTase-like"/>
</dbReference>
<gene>
    <name evidence="14" type="ORF">HJC23_012607</name>
</gene>
<keyword evidence="4" id="KW-0808">Transferase</keyword>
<feature type="domain" description="Ribose-phosphate pyrophosphokinase N-terminal" evidence="13">
    <location>
        <begin position="347"/>
        <end position="461"/>
    </location>
</feature>
<dbReference type="GO" id="GO:0004749">
    <property type="term" value="F:ribose phosphate diphosphokinase activity"/>
    <property type="evidence" value="ECO:0007669"/>
    <property type="project" value="UniProtKB-EC"/>
</dbReference>
<organism evidence="14 15">
    <name type="scientific">Cyclotella cryptica</name>
    <dbReference type="NCBI Taxonomy" id="29204"/>
    <lineage>
        <taxon>Eukaryota</taxon>
        <taxon>Sar</taxon>
        <taxon>Stramenopiles</taxon>
        <taxon>Ochrophyta</taxon>
        <taxon>Bacillariophyta</taxon>
        <taxon>Coscinodiscophyceae</taxon>
        <taxon>Thalassiosirophycidae</taxon>
        <taxon>Stephanodiscales</taxon>
        <taxon>Stephanodiscaceae</taxon>
        <taxon>Cyclotella</taxon>
    </lineage>
</organism>
<feature type="region of interest" description="Disordered" evidence="12">
    <location>
        <begin position="232"/>
        <end position="274"/>
    </location>
</feature>
<comment type="similarity">
    <text evidence="2">Belongs to the ribose-phosphate pyrophosphokinase family.</text>
</comment>
<evidence type="ECO:0000256" key="9">
    <source>
        <dbReference type="ARBA" id="ARBA00022840"/>
    </source>
</evidence>
<dbReference type="Proteomes" id="UP001516023">
    <property type="component" value="Unassembled WGS sequence"/>
</dbReference>
<keyword evidence="15" id="KW-1185">Reference proteome</keyword>
<dbReference type="NCBIfam" id="TIGR01251">
    <property type="entry name" value="ribP_PPkin"/>
    <property type="match status" value="1"/>
</dbReference>
<dbReference type="PANTHER" id="PTHR10210:SF32">
    <property type="entry name" value="RIBOSE-PHOSPHATE PYROPHOSPHOKINASE 2"/>
    <property type="match status" value="1"/>
</dbReference>
<evidence type="ECO:0000256" key="11">
    <source>
        <dbReference type="ARBA" id="ARBA00049535"/>
    </source>
</evidence>
<evidence type="ECO:0000256" key="5">
    <source>
        <dbReference type="ARBA" id="ARBA00022723"/>
    </source>
</evidence>
<evidence type="ECO:0000256" key="7">
    <source>
        <dbReference type="ARBA" id="ARBA00022741"/>
    </source>
</evidence>
<dbReference type="InterPro" id="IPR005946">
    <property type="entry name" value="Rib-P_diPkinase"/>
</dbReference>
<dbReference type="Pfam" id="PF13793">
    <property type="entry name" value="Pribosyltran_N"/>
    <property type="match status" value="1"/>
</dbReference>
<dbReference type="GO" id="GO:0009165">
    <property type="term" value="P:nucleotide biosynthetic process"/>
    <property type="evidence" value="ECO:0007669"/>
    <property type="project" value="UniProtKB-KW"/>
</dbReference>
<comment type="catalytic activity">
    <reaction evidence="11">
        <text>D-ribose 5-phosphate + ATP = 5-phospho-alpha-D-ribose 1-diphosphate + AMP + H(+)</text>
        <dbReference type="Rhea" id="RHEA:15609"/>
        <dbReference type="ChEBI" id="CHEBI:15378"/>
        <dbReference type="ChEBI" id="CHEBI:30616"/>
        <dbReference type="ChEBI" id="CHEBI:58017"/>
        <dbReference type="ChEBI" id="CHEBI:78346"/>
        <dbReference type="ChEBI" id="CHEBI:456215"/>
        <dbReference type="EC" id="2.7.6.1"/>
    </reaction>
</comment>
<keyword evidence="6" id="KW-0545">Nucleotide biosynthesis</keyword>
<evidence type="ECO:0000256" key="10">
    <source>
        <dbReference type="ARBA" id="ARBA00022842"/>
    </source>
</evidence>
<dbReference type="GO" id="GO:0046872">
    <property type="term" value="F:metal ion binding"/>
    <property type="evidence" value="ECO:0007669"/>
    <property type="project" value="UniProtKB-KW"/>
</dbReference>
<reference evidence="14 15" key="1">
    <citation type="journal article" date="2020" name="G3 (Bethesda)">
        <title>Improved Reference Genome for Cyclotella cryptica CCMP332, a Model for Cell Wall Morphogenesis, Salinity Adaptation, and Lipid Production in Diatoms (Bacillariophyta).</title>
        <authorList>
            <person name="Roberts W.R."/>
            <person name="Downey K.M."/>
            <person name="Ruck E.C."/>
            <person name="Traller J.C."/>
            <person name="Alverson A.J."/>
        </authorList>
    </citation>
    <scope>NUCLEOTIDE SEQUENCE [LARGE SCALE GENOMIC DNA]</scope>
    <source>
        <strain evidence="14 15">CCMP332</strain>
    </source>
</reference>
<keyword evidence="8" id="KW-0418">Kinase</keyword>
<evidence type="ECO:0000256" key="8">
    <source>
        <dbReference type="ARBA" id="ARBA00022777"/>
    </source>
</evidence>
<keyword evidence="9" id="KW-0067">ATP-binding</keyword>
<feature type="region of interest" description="Disordered" evidence="12">
    <location>
        <begin position="508"/>
        <end position="530"/>
    </location>
</feature>
<dbReference type="InterPro" id="IPR029099">
    <property type="entry name" value="Pribosyltran_N"/>
</dbReference>
<feature type="region of interest" description="Disordered" evidence="12">
    <location>
        <begin position="124"/>
        <end position="159"/>
    </location>
</feature>
<keyword evidence="7" id="KW-0547">Nucleotide-binding</keyword>
<evidence type="ECO:0000256" key="3">
    <source>
        <dbReference type="ARBA" id="ARBA00013247"/>
    </source>
</evidence>
<dbReference type="GO" id="GO:0016301">
    <property type="term" value="F:kinase activity"/>
    <property type="evidence" value="ECO:0007669"/>
    <property type="project" value="UniProtKB-KW"/>
</dbReference>
<dbReference type="SMART" id="SM01400">
    <property type="entry name" value="Pribosyltran_N"/>
    <property type="match status" value="1"/>
</dbReference>
<dbReference type="SUPFAM" id="SSF53271">
    <property type="entry name" value="PRTase-like"/>
    <property type="match status" value="2"/>
</dbReference>
<accession>A0ABD3QL85</accession>
<dbReference type="AlphaFoldDB" id="A0ABD3QL85"/>